<dbReference type="InterPro" id="IPR023401">
    <property type="entry name" value="ODC_N"/>
</dbReference>
<evidence type="ECO:0000313" key="3">
    <source>
        <dbReference type="Proteomes" id="UP000515960"/>
    </source>
</evidence>
<comment type="similarity">
    <text evidence="1">Belongs to the ornithine cyclodeaminase/mu-crystallin family.</text>
</comment>
<gene>
    <name evidence="2" type="ORF">H8790_10940</name>
</gene>
<keyword evidence="3" id="KW-1185">Reference proteome</keyword>
<dbReference type="GO" id="GO:0016491">
    <property type="term" value="F:oxidoreductase activity"/>
    <property type="evidence" value="ECO:0007669"/>
    <property type="project" value="UniProtKB-ARBA"/>
</dbReference>
<dbReference type="InterPro" id="IPR036291">
    <property type="entry name" value="NAD(P)-bd_dom_sf"/>
</dbReference>
<dbReference type="Gene3D" id="3.30.1780.10">
    <property type="entry name" value="ornithine cyclodeaminase, domain 1"/>
    <property type="match status" value="1"/>
</dbReference>
<dbReference type="PANTHER" id="PTHR13812">
    <property type="entry name" value="KETIMINE REDUCTASE MU-CRYSTALLIN"/>
    <property type="match status" value="1"/>
</dbReference>
<dbReference type="GO" id="GO:0019752">
    <property type="term" value="P:carboxylic acid metabolic process"/>
    <property type="evidence" value="ECO:0007669"/>
    <property type="project" value="UniProtKB-ARBA"/>
</dbReference>
<dbReference type="Gene3D" id="3.40.50.720">
    <property type="entry name" value="NAD(P)-binding Rossmann-like Domain"/>
    <property type="match status" value="1"/>
</dbReference>
<dbReference type="GO" id="GO:0005737">
    <property type="term" value="C:cytoplasm"/>
    <property type="evidence" value="ECO:0007669"/>
    <property type="project" value="TreeGrafter"/>
</dbReference>
<evidence type="ECO:0000256" key="1">
    <source>
        <dbReference type="ARBA" id="ARBA00008903"/>
    </source>
</evidence>
<reference evidence="2 3" key="1">
    <citation type="submission" date="2020-08" db="EMBL/GenBank/DDBJ databases">
        <authorList>
            <person name="Liu C."/>
            <person name="Sun Q."/>
        </authorList>
    </citation>
    <scope>NUCLEOTIDE SEQUENCE [LARGE SCALE GENOMIC DNA]</scope>
    <source>
        <strain evidence="2 3">NSJ-62</strain>
    </source>
</reference>
<dbReference type="KEGG" id="ohi:H8790_10940"/>
<dbReference type="PANTHER" id="PTHR13812:SF19">
    <property type="entry name" value="KETIMINE REDUCTASE MU-CRYSTALLIN"/>
    <property type="match status" value="1"/>
</dbReference>
<protein>
    <submittedName>
        <fullName evidence="2">Ornithine cyclodeaminase</fullName>
    </submittedName>
</protein>
<dbReference type="Pfam" id="PF02423">
    <property type="entry name" value="OCD_Mu_crystall"/>
    <property type="match status" value="1"/>
</dbReference>
<dbReference type="InterPro" id="IPR003462">
    <property type="entry name" value="ODC_Mu_crystall"/>
</dbReference>
<dbReference type="SUPFAM" id="SSF51735">
    <property type="entry name" value="NAD(P)-binding Rossmann-fold domains"/>
    <property type="match status" value="1"/>
</dbReference>
<name>A0A7G9B321_9FIRM</name>
<dbReference type="AlphaFoldDB" id="A0A7G9B321"/>
<dbReference type="PIRSF" id="PIRSF001439">
    <property type="entry name" value="CryM"/>
    <property type="match status" value="1"/>
</dbReference>
<accession>A0A7G9B321</accession>
<dbReference type="RefSeq" id="WP_187332532.1">
    <property type="nucleotide sequence ID" value="NZ_CP060490.1"/>
</dbReference>
<proteinExistence type="inferred from homology"/>
<dbReference type="EMBL" id="CP060490">
    <property type="protein sequence ID" value="QNL43952.1"/>
    <property type="molecule type" value="Genomic_DNA"/>
</dbReference>
<sequence length="339" mass="35499">MSEVLILSQETIGRVLTMSDAIRGVEEAYCQKSTGAGSLFPLVCHVFEPERADLDIKSGHLAKSGIYGLKLVSWFGDNEAKGLPALFGTTLLFDDSTGAPVALLNAGAVTGMRTGAAGAVGAKYLARKESRRMLMVGAGAQAPYQIAAMLLAMPGIDAVELCSPRSPSRAADRLRAIRQAVEGLLGGGRTAPYTIAAAEDLAEAVGRSDVIVTATPSHQPLIRREWVRPGTHFSCVGADMAGKQELDGAILSNARIFVDDLAQAISVGECELAIRQGFLAPEEIVGEIGALIDGALPGRADEEEITVFDSSGIALQDLVVSKVAVDRAKERGLGITAEL</sequence>
<organism evidence="2 3">
    <name type="scientific">Oscillibacter hominis</name>
    <dbReference type="NCBI Taxonomy" id="2763056"/>
    <lineage>
        <taxon>Bacteria</taxon>
        <taxon>Bacillati</taxon>
        <taxon>Bacillota</taxon>
        <taxon>Clostridia</taxon>
        <taxon>Eubacteriales</taxon>
        <taxon>Oscillospiraceae</taxon>
        <taxon>Oscillibacter</taxon>
    </lineage>
</organism>
<evidence type="ECO:0000313" key="2">
    <source>
        <dbReference type="EMBL" id="QNL43952.1"/>
    </source>
</evidence>
<dbReference type="Proteomes" id="UP000515960">
    <property type="component" value="Chromosome"/>
</dbReference>
<dbReference type="FunFam" id="3.40.50.720:FF:000311">
    <property type="entry name" value="Ornithine cyclodeaminase"/>
    <property type="match status" value="1"/>
</dbReference>